<name>A0A5N7MCY0_9HYPH</name>
<gene>
    <name evidence="2" type="ORF">FS320_02535</name>
</gene>
<organism evidence="2 3">
    <name type="scientific">Microvirga tunisiensis</name>
    <dbReference type="NCBI Taxonomy" id="2108360"/>
    <lineage>
        <taxon>Bacteria</taxon>
        <taxon>Pseudomonadati</taxon>
        <taxon>Pseudomonadota</taxon>
        <taxon>Alphaproteobacteria</taxon>
        <taxon>Hyphomicrobiales</taxon>
        <taxon>Methylobacteriaceae</taxon>
        <taxon>Microvirga</taxon>
    </lineage>
</organism>
<dbReference type="OrthoDB" id="8003493at2"/>
<evidence type="ECO:0008006" key="4">
    <source>
        <dbReference type="Google" id="ProtNLM"/>
    </source>
</evidence>
<dbReference type="RefSeq" id="WP_036367043.1">
    <property type="nucleotide sequence ID" value="NZ_VOSJ01000047.1"/>
</dbReference>
<evidence type="ECO:0000313" key="3">
    <source>
        <dbReference type="Proteomes" id="UP000403266"/>
    </source>
</evidence>
<comment type="caution">
    <text evidence="2">The sequence shown here is derived from an EMBL/GenBank/DDBJ whole genome shotgun (WGS) entry which is preliminary data.</text>
</comment>
<sequence>MANHSARQRVQRFREGRKSRGERQTNVWLSEPISEALDQAVRSGVFPSKQVAISHALETVFIRKEAKTVT</sequence>
<protein>
    <recommendedName>
        <fullName evidence="4">Ribbon-helix-helix protein, CopG family</fullName>
    </recommendedName>
</protein>
<proteinExistence type="predicted"/>
<dbReference type="Proteomes" id="UP000403266">
    <property type="component" value="Unassembled WGS sequence"/>
</dbReference>
<dbReference type="AlphaFoldDB" id="A0A5N7MCY0"/>
<keyword evidence="3" id="KW-1185">Reference proteome</keyword>
<dbReference type="EMBL" id="VOSK01000003">
    <property type="protein sequence ID" value="MPR24129.1"/>
    <property type="molecule type" value="Genomic_DNA"/>
</dbReference>
<accession>A0A5N7MCY0</accession>
<feature type="region of interest" description="Disordered" evidence="1">
    <location>
        <begin position="1"/>
        <end position="25"/>
    </location>
</feature>
<feature type="compositionally biased region" description="Basic residues" evidence="1">
    <location>
        <begin position="1"/>
        <end position="11"/>
    </location>
</feature>
<evidence type="ECO:0000313" key="2">
    <source>
        <dbReference type="EMBL" id="MPR24129.1"/>
    </source>
</evidence>
<reference evidence="2 3" key="1">
    <citation type="journal article" date="2019" name="Syst. Appl. Microbiol.">
        <title>Microvirga tunisiensis sp. nov., a root nodule symbiotic bacterium isolated from Lupinus micranthus and L. luteus grown in Northern Tunisia.</title>
        <authorList>
            <person name="Msaddak A."/>
            <person name="Rejili M."/>
            <person name="Duran D."/>
            <person name="Mars M."/>
            <person name="Palacios J.M."/>
            <person name="Ruiz-Argueso T."/>
            <person name="Rey L."/>
            <person name="Imperial J."/>
        </authorList>
    </citation>
    <scope>NUCLEOTIDE SEQUENCE [LARGE SCALE GENOMIC DNA]</scope>
    <source>
        <strain evidence="2 3">Lmie10</strain>
    </source>
</reference>
<feature type="compositionally biased region" description="Basic and acidic residues" evidence="1">
    <location>
        <begin position="12"/>
        <end position="23"/>
    </location>
</feature>
<evidence type="ECO:0000256" key="1">
    <source>
        <dbReference type="SAM" id="MobiDB-lite"/>
    </source>
</evidence>